<dbReference type="RefSeq" id="WP_205348004.1">
    <property type="nucleotide sequence ID" value="NZ_JAFEUP010000002.1"/>
</dbReference>
<evidence type="ECO:0000256" key="1">
    <source>
        <dbReference type="ARBA" id="ARBA00001917"/>
    </source>
</evidence>
<dbReference type="Gene3D" id="3.40.109.10">
    <property type="entry name" value="NADH Oxidase"/>
    <property type="match status" value="1"/>
</dbReference>
<dbReference type="InterPro" id="IPR000415">
    <property type="entry name" value="Nitroreductase-like"/>
</dbReference>
<keyword evidence="7 8" id="KW-0520">NAD</keyword>
<keyword evidence="6 8" id="KW-0560">Oxidoreductase</keyword>
<dbReference type="Proteomes" id="UP000717995">
    <property type="component" value="Unassembled WGS sequence"/>
</dbReference>
<keyword evidence="5 8" id="KW-0521">NADP</keyword>
<evidence type="ECO:0000256" key="2">
    <source>
        <dbReference type="ARBA" id="ARBA00007118"/>
    </source>
</evidence>
<reference evidence="10 11" key="1">
    <citation type="submission" date="2021-02" db="EMBL/GenBank/DDBJ databases">
        <authorList>
            <person name="Lee D.-H."/>
        </authorList>
    </citation>
    <scope>NUCLEOTIDE SEQUENCE [LARGE SCALE GENOMIC DNA]</scope>
    <source>
        <strain evidence="10 11">UL073</strain>
    </source>
</reference>
<keyword evidence="4 8" id="KW-0288">FMN</keyword>
<dbReference type="PIRSF" id="PIRSF000232">
    <property type="entry name" value="YdjA"/>
    <property type="match status" value="1"/>
</dbReference>
<accession>A0ABS2IFA2</accession>
<dbReference type="PANTHER" id="PTHR43821:SF1">
    <property type="entry name" value="NAD(P)H NITROREDUCTASE YDJA-RELATED"/>
    <property type="match status" value="1"/>
</dbReference>
<evidence type="ECO:0000256" key="3">
    <source>
        <dbReference type="ARBA" id="ARBA00022630"/>
    </source>
</evidence>
<name>A0ABS2IFA2_9GAMM</name>
<gene>
    <name evidence="10" type="ORF">JQX08_08850</name>
</gene>
<dbReference type="InterPro" id="IPR026021">
    <property type="entry name" value="YdjA-like"/>
</dbReference>
<dbReference type="CDD" id="cd02135">
    <property type="entry name" value="YdjA-like"/>
    <property type="match status" value="1"/>
</dbReference>
<feature type="domain" description="Nitroreductase" evidence="9">
    <location>
        <begin position="9"/>
        <end position="163"/>
    </location>
</feature>
<comment type="similarity">
    <text evidence="2 8">Belongs to the nitroreductase family.</text>
</comment>
<protein>
    <recommendedName>
        <fullName evidence="8">Putative NAD(P)H nitroreductase</fullName>
        <ecNumber evidence="8">1.-.-.-</ecNumber>
    </recommendedName>
</protein>
<evidence type="ECO:0000256" key="7">
    <source>
        <dbReference type="ARBA" id="ARBA00023027"/>
    </source>
</evidence>
<evidence type="ECO:0000259" key="9">
    <source>
        <dbReference type="Pfam" id="PF00881"/>
    </source>
</evidence>
<evidence type="ECO:0000256" key="8">
    <source>
        <dbReference type="PIRNR" id="PIRNR000232"/>
    </source>
</evidence>
<evidence type="ECO:0000256" key="4">
    <source>
        <dbReference type="ARBA" id="ARBA00022643"/>
    </source>
</evidence>
<sequence length="185" mass="19736">MEALDVLLNRVSTARLQAPAPSPAQREVLFRAALRAPDHGYLRPWRFLCIEDAGRERLGELFAAAVLNKNPQAPAEALAKARNMPLRAPLLVAVIASPKASPKVPESEQVLAASCAAHGILLAAHAQGLGAIWRTGDMAHDRFVADGLGLAAHEQIVAFLYLGSVDGELRTPPELNPADFVASWG</sequence>
<comment type="cofactor">
    <cofactor evidence="1 8">
        <name>FMN</name>
        <dbReference type="ChEBI" id="CHEBI:58210"/>
    </cofactor>
</comment>
<dbReference type="SUPFAM" id="SSF55469">
    <property type="entry name" value="FMN-dependent nitroreductase-like"/>
    <property type="match status" value="1"/>
</dbReference>
<comment type="caution">
    <text evidence="10">The sequence shown here is derived from an EMBL/GenBank/DDBJ whole genome shotgun (WGS) entry which is preliminary data.</text>
</comment>
<evidence type="ECO:0000256" key="6">
    <source>
        <dbReference type="ARBA" id="ARBA00023002"/>
    </source>
</evidence>
<dbReference type="Pfam" id="PF00881">
    <property type="entry name" value="Nitroreductase"/>
    <property type="match status" value="1"/>
</dbReference>
<organism evidence="10 11">
    <name type="scientific">Zestomonas insulae</name>
    <dbReference type="NCBI Taxonomy" id="2809017"/>
    <lineage>
        <taxon>Bacteria</taxon>
        <taxon>Pseudomonadati</taxon>
        <taxon>Pseudomonadota</taxon>
        <taxon>Gammaproteobacteria</taxon>
        <taxon>Pseudomonadales</taxon>
        <taxon>Pseudomonadaceae</taxon>
        <taxon>Zestomonas</taxon>
    </lineage>
</organism>
<dbReference type="EMBL" id="JAFEUP010000002">
    <property type="protein sequence ID" value="MBM7060818.1"/>
    <property type="molecule type" value="Genomic_DNA"/>
</dbReference>
<proteinExistence type="inferred from homology"/>
<evidence type="ECO:0000313" key="11">
    <source>
        <dbReference type="Proteomes" id="UP000717995"/>
    </source>
</evidence>
<evidence type="ECO:0000256" key="5">
    <source>
        <dbReference type="ARBA" id="ARBA00022857"/>
    </source>
</evidence>
<keyword evidence="11" id="KW-1185">Reference proteome</keyword>
<dbReference type="InterPro" id="IPR052530">
    <property type="entry name" value="NAD(P)H_nitroreductase"/>
</dbReference>
<dbReference type="PANTHER" id="PTHR43821">
    <property type="entry name" value="NAD(P)H NITROREDUCTASE YDJA-RELATED"/>
    <property type="match status" value="1"/>
</dbReference>
<evidence type="ECO:0000313" key="10">
    <source>
        <dbReference type="EMBL" id="MBM7060818.1"/>
    </source>
</evidence>
<dbReference type="InterPro" id="IPR029479">
    <property type="entry name" value="Nitroreductase"/>
</dbReference>
<dbReference type="EC" id="1.-.-.-" evidence="8"/>
<keyword evidence="3 8" id="KW-0285">Flavoprotein</keyword>